<dbReference type="SUPFAM" id="SSF55486">
    <property type="entry name" value="Metalloproteases ('zincins'), catalytic domain"/>
    <property type="match status" value="1"/>
</dbReference>
<gene>
    <name evidence="2" type="ORF">BJX66DRAFT_308231</name>
</gene>
<evidence type="ECO:0008006" key="4">
    <source>
        <dbReference type="Google" id="ProtNLM"/>
    </source>
</evidence>
<name>A0ABR4FZU5_9EURO</name>
<dbReference type="Gene3D" id="3.40.390.10">
    <property type="entry name" value="Collagenase (Catalytic Domain)"/>
    <property type="match status" value="1"/>
</dbReference>
<keyword evidence="1" id="KW-0732">Signal</keyword>
<dbReference type="EMBL" id="JBFTWV010000074">
    <property type="protein sequence ID" value="KAL2788776.1"/>
    <property type="molecule type" value="Genomic_DNA"/>
</dbReference>
<feature type="chain" id="PRO_5045477857" description="Lysine-specific metallo-endopeptidase domain-containing protein" evidence="1">
    <location>
        <begin position="24"/>
        <end position="370"/>
    </location>
</feature>
<organism evidence="2 3">
    <name type="scientific">Aspergillus keveii</name>
    <dbReference type="NCBI Taxonomy" id="714993"/>
    <lineage>
        <taxon>Eukaryota</taxon>
        <taxon>Fungi</taxon>
        <taxon>Dikarya</taxon>
        <taxon>Ascomycota</taxon>
        <taxon>Pezizomycotina</taxon>
        <taxon>Eurotiomycetes</taxon>
        <taxon>Eurotiomycetidae</taxon>
        <taxon>Eurotiales</taxon>
        <taxon>Aspergillaceae</taxon>
        <taxon>Aspergillus</taxon>
        <taxon>Aspergillus subgen. Nidulantes</taxon>
    </lineage>
</organism>
<keyword evidence="3" id="KW-1185">Reference proteome</keyword>
<dbReference type="InterPro" id="IPR024079">
    <property type="entry name" value="MetalloPept_cat_dom_sf"/>
</dbReference>
<feature type="signal peptide" evidence="1">
    <location>
        <begin position="1"/>
        <end position="23"/>
    </location>
</feature>
<accession>A0ABR4FZU5</accession>
<evidence type="ECO:0000313" key="2">
    <source>
        <dbReference type="EMBL" id="KAL2788776.1"/>
    </source>
</evidence>
<proteinExistence type="predicted"/>
<evidence type="ECO:0000256" key="1">
    <source>
        <dbReference type="SAM" id="SignalP"/>
    </source>
</evidence>
<protein>
    <recommendedName>
        <fullName evidence="4">Lysine-specific metallo-endopeptidase domain-containing protein</fullName>
    </recommendedName>
</protein>
<comment type="caution">
    <text evidence="2">The sequence shown here is derived from an EMBL/GenBank/DDBJ whole genome shotgun (WGS) entry which is preliminary data.</text>
</comment>
<dbReference type="Proteomes" id="UP001610563">
    <property type="component" value="Unassembled WGS sequence"/>
</dbReference>
<sequence>MAKCLFLLGLITGLLVLLPCTIAVEMNDIFTVQSGTGDGGCDDRADVLDQWLSECIQSIDVTLLAMDRYDRDVRVRRALSTIFGLRNSGRLGGSGTRARLTFNTIRDYIEFIGNFFNQQQKDGGGNMYPSSGFWLFCDSTFLALHNPTDPASDYKGEPILDENGDPVPIRDVPEYQMRLEEDPNNEPWWSGDLTDLNGYYFTEYGGNYCYEDDLGVTAGIEPLGGDEVGQDVVSVILCPYSFENGQRPDSYQDANNLLRAGTNLADAIPKSATLLHEAFHAIHGGIFLAGDNERYDIATCLNLATTDPVSAQHNPENYVFFIAHMYHMFGVEEGNEPWSIHTQWNFDVIGTGQNRIYGAVETEHTEGLSA</sequence>
<reference evidence="2 3" key="1">
    <citation type="submission" date="2024-07" db="EMBL/GenBank/DDBJ databases">
        <title>Section-level genome sequencing and comparative genomics of Aspergillus sections Usti and Cavernicolus.</title>
        <authorList>
            <consortium name="Lawrence Berkeley National Laboratory"/>
            <person name="Nybo J.L."/>
            <person name="Vesth T.C."/>
            <person name="Theobald S."/>
            <person name="Frisvad J.C."/>
            <person name="Larsen T.O."/>
            <person name="Kjaerboelling I."/>
            <person name="Rothschild-Mancinelli K."/>
            <person name="Lyhne E.K."/>
            <person name="Kogle M.E."/>
            <person name="Barry K."/>
            <person name="Clum A."/>
            <person name="Na H."/>
            <person name="Ledsgaard L."/>
            <person name="Lin J."/>
            <person name="Lipzen A."/>
            <person name="Kuo A."/>
            <person name="Riley R."/>
            <person name="Mondo S."/>
            <person name="Labutti K."/>
            <person name="Haridas S."/>
            <person name="Pangalinan J."/>
            <person name="Salamov A.A."/>
            <person name="Simmons B.A."/>
            <person name="Magnuson J.K."/>
            <person name="Chen J."/>
            <person name="Drula E."/>
            <person name="Henrissat B."/>
            <person name="Wiebenga A."/>
            <person name="Lubbers R.J."/>
            <person name="Gomes A.C."/>
            <person name="Makela M.R."/>
            <person name="Stajich J."/>
            <person name="Grigoriev I.V."/>
            <person name="Mortensen U.H."/>
            <person name="De Vries R.P."/>
            <person name="Baker S.E."/>
            <person name="Andersen M.R."/>
        </authorList>
    </citation>
    <scope>NUCLEOTIDE SEQUENCE [LARGE SCALE GENOMIC DNA]</scope>
    <source>
        <strain evidence="2 3">CBS 209.92</strain>
    </source>
</reference>
<evidence type="ECO:0000313" key="3">
    <source>
        <dbReference type="Proteomes" id="UP001610563"/>
    </source>
</evidence>